<reference evidence="2" key="1">
    <citation type="submission" date="2023-01" db="EMBL/GenBank/DDBJ databases">
        <authorList>
            <person name="Van Ghelder C."/>
            <person name="Rancurel C."/>
        </authorList>
    </citation>
    <scope>NUCLEOTIDE SEQUENCE</scope>
    <source>
        <strain evidence="2">CNCM I-4278</strain>
    </source>
</reference>
<name>A0A9W4TZ08_9PLEO</name>
<feature type="signal peptide" evidence="1">
    <location>
        <begin position="1"/>
        <end position="19"/>
    </location>
</feature>
<dbReference type="Proteomes" id="UP001152607">
    <property type="component" value="Unassembled WGS sequence"/>
</dbReference>
<dbReference type="EMBL" id="CAOQHR010000001">
    <property type="protein sequence ID" value="CAI6228634.1"/>
    <property type="molecule type" value="Genomic_DNA"/>
</dbReference>
<proteinExistence type="predicted"/>
<dbReference type="OrthoDB" id="4983399at2759"/>
<keyword evidence="3" id="KW-1185">Reference proteome</keyword>
<keyword evidence="1" id="KW-0732">Signal</keyword>
<evidence type="ECO:0000313" key="3">
    <source>
        <dbReference type="Proteomes" id="UP001152607"/>
    </source>
</evidence>
<accession>A0A9W4TZ08</accession>
<feature type="chain" id="PRO_5040776519" evidence="1">
    <location>
        <begin position="20"/>
        <end position="215"/>
    </location>
</feature>
<gene>
    <name evidence="2" type="ORF">PDIGIT_LOCUS127</name>
</gene>
<protein>
    <submittedName>
        <fullName evidence="2">Uncharacterized protein</fullName>
    </submittedName>
</protein>
<organism evidence="2 3">
    <name type="scientific">Periconia digitata</name>
    <dbReference type="NCBI Taxonomy" id="1303443"/>
    <lineage>
        <taxon>Eukaryota</taxon>
        <taxon>Fungi</taxon>
        <taxon>Dikarya</taxon>
        <taxon>Ascomycota</taxon>
        <taxon>Pezizomycotina</taxon>
        <taxon>Dothideomycetes</taxon>
        <taxon>Pleosporomycetidae</taxon>
        <taxon>Pleosporales</taxon>
        <taxon>Massarineae</taxon>
        <taxon>Periconiaceae</taxon>
        <taxon>Periconia</taxon>
    </lineage>
</organism>
<sequence>MCILTLLLTLLLTISNTLGAPANTLPIRAEPGTYHSASTGLYLHNTGYQGEGLYQAVFDDSGSATIDFTTLDELNITTTPPPAEDDPSMVHKSTSINFNVHCSKDCSFDLESWQEMDDTQRMMADWFGGPVERKATWYWLVRGQHLSYICLYKQGVVSRDLFNFFMNDVRNSCSRYCNGYGRGNWPEAHVWDMSVGNANLGGTICDKHFTPPPSH</sequence>
<evidence type="ECO:0000256" key="1">
    <source>
        <dbReference type="SAM" id="SignalP"/>
    </source>
</evidence>
<dbReference type="AlphaFoldDB" id="A0A9W4TZ08"/>
<evidence type="ECO:0000313" key="2">
    <source>
        <dbReference type="EMBL" id="CAI6228634.1"/>
    </source>
</evidence>
<comment type="caution">
    <text evidence="2">The sequence shown here is derived from an EMBL/GenBank/DDBJ whole genome shotgun (WGS) entry which is preliminary data.</text>
</comment>